<dbReference type="AlphaFoldDB" id="A0A8J3WTG5"/>
<protein>
    <submittedName>
        <fullName evidence="2">Uncharacterized protein</fullName>
    </submittedName>
</protein>
<dbReference type="Proteomes" id="UP000634476">
    <property type="component" value="Unassembled WGS sequence"/>
</dbReference>
<gene>
    <name evidence="2" type="ORF">Pta02_35040</name>
</gene>
<keyword evidence="3" id="KW-1185">Reference proteome</keyword>
<reference evidence="2" key="1">
    <citation type="submission" date="2021-01" db="EMBL/GenBank/DDBJ databases">
        <title>Whole genome shotgun sequence of Planobispora takensis NBRC 109077.</title>
        <authorList>
            <person name="Komaki H."/>
            <person name="Tamura T."/>
        </authorList>
    </citation>
    <scope>NUCLEOTIDE SEQUENCE</scope>
    <source>
        <strain evidence="2">NBRC 109077</strain>
    </source>
</reference>
<evidence type="ECO:0000256" key="1">
    <source>
        <dbReference type="SAM" id="MobiDB-lite"/>
    </source>
</evidence>
<dbReference type="EMBL" id="BOOK01000024">
    <property type="protein sequence ID" value="GII01496.1"/>
    <property type="molecule type" value="Genomic_DNA"/>
</dbReference>
<feature type="compositionally biased region" description="Gly residues" evidence="1">
    <location>
        <begin position="62"/>
        <end position="71"/>
    </location>
</feature>
<name>A0A8J3WTG5_9ACTN</name>
<evidence type="ECO:0000313" key="3">
    <source>
        <dbReference type="Proteomes" id="UP000634476"/>
    </source>
</evidence>
<organism evidence="2 3">
    <name type="scientific">Planobispora takensis</name>
    <dbReference type="NCBI Taxonomy" id="1367882"/>
    <lineage>
        <taxon>Bacteria</taxon>
        <taxon>Bacillati</taxon>
        <taxon>Actinomycetota</taxon>
        <taxon>Actinomycetes</taxon>
        <taxon>Streptosporangiales</taxon>
        <taxon>Streptosporangiaceae</taxon>
        <taxon>Planobispora</taxon>
    </lineage>
</organism>
<proteinExistence type="predicted"/>
<sequence length="97" mass="10266">MTLTPEGAEPVSEILQHPALPFVTVQGDMLAVIPAPDLRRARRVCAGYGLRGQRRPAPAGAAGRGAPGGGAAAQPPELWITRWGVTRTVMRCSPGWR</sequence>
<evidence type="ECO:0000313" key="2">
    <source>
        <dbReference type="EMBL" id="GII01496.1"/>
    </source>
</evidence>
<feature type="region of interest" description="Disordered" evidence="1">
    <location>
        <begin position="51"/>
        <end position="75"/>
    </location>
</feature>
<comment type="caution">
    <text evidence="2">The sequence shown here is derived from an EMBL/GenBank/DDBJ whole genome shotgun (WGS) entry which is preliminary data.</text>
</comment>
<accession>A0A8J3WTG5</accession>